<gene>
    <name evidence="2" type="ORF">HXX76_006965</name>
</gene>
<keyword evidence="3" id="KW-1185">Reference proteome</keyword>
<evidence type="ECO:0008006" key="4">
    <source>
        <dbReference type="Google" id="ProtNLM"/>
    </source>
</evidence>
<accession>A0A835T8J4</accession>
<keyword evidence="1" id="KW-0812">Transmembrane</keyword>
<comment type="caution">
    <text evidence="2">The sequence shown here is derived from an EMBL/GenBank/DDBJ whole genome shotgun (WGS) entry which is preliminary data.</text>
</comment>
<protein>
    <recommendedName>
        <fullName evidence="4">Acid phosphatase</fullName>
    </recommendedName>
</protein>
<dbReference type="AlphaFoldDB" id="A0A835T8J4"/>
<evidence type="ECO:0000256" key="1">
    <source>
        <dbReference type="SAM" id="Phobius"/>
    </source>
</evidence>
<dbReference type="Gene3D" id="3.40.50.1000">
    <property type="entry name" value="HAD superfamily/HAD-like"/>
    <property type="match status" value="1"/>
</dbReference>
<evidence type="ECO:0000313" key="2">
    <source>
        <dbReference type="EMBL" id="KAG2435769.1"/>
    </source>
</evidence>
<keyword evidence="1" id="KW-0472">Membrane</keyword>
<dbReference type="Proteomes" id="UP000650467">
    <property type="component" value="Unassembled WGS sequence"/>
</dbReference>
<reference evidence="2" key="1">
    <citation type="journal article" date="2020" name="bioRxiv">
        <title>Comparative genomics of Chlamydomonas.</title>
        <authorList>
            <person name="Craig R.J."/>
            <person name="Hasan A.R."/>
            <person name="Ness R.W."/>
            <person name="Keightley P.D."/>
        </authorList>
    </citation>
    <scope>NUCLEOTIDE SEQUENCE</scope>
    <source>
        <strain evidence="2">SAG 7.73</strain>
    </source>
</reference>
<proteinExistence type="predicted"/>
<organism evidence="2 3">
    <name type="scientific">Chlamydomonas incerta</name>
    <dbReference type="NCBI Taxonomy" id="51695"/>
    <lineage>
        <taxon>Eukaryota</taxon>
        <taxon>Viridiplantae</taxon>
        <taxon>Chlorophyta</taxon>
        <taxon>core chlorophytes</taxon>
        <taxon>Chlorophyceae</taxon>
        <taxon>CS clade</taxon>
        <taxon>Chlamydomonadales</taxon>
        <taxon>Chlamydomonadaceae</taxon>
        <taxon>Chlamydomonas</taxon>
    </lineage>
</organism>
<evidence type="ECO:0000313" key="3">
    <source>
        <dbReference type="Proteomes" id="UP000650467"/>
    </source>
</evidence>
<dbReference type="PANTHER" id="PTHR31284">
    <property type="entry name" value="ACID PHOSPHATASE-LIKE PROTEIN"/>
    <property type="match status" value="1"/>
</dbReference>
<dbReference type="Pfam" id="PF03767">
    <property type="entry name" value="Acid_phosphat_B"/>
    <property type="match status" value="2"/>
</dbReference>
<dbReference type="OrthoDB" id="59415at2759"/>
<dbReference type="InterPro" id="IPR023214">
    <property type="entry name" value="HAD_sf"/>
</dbReference>
<dbReference type="InterPro" id="IPR005519">
    <property type="entry name" value="Acid_phosphat_B-like"/>
</dbReference>
<feature type="transmembrane region" description="Helical" evidence="1">
    <location>
        <begin position="54"/>
        <end position="72"/>
    </location>
</feature>
<dbReference type="PANTHER" id="PTHR31284:SF10">
    <property type="entry name" value="ACID PHOSPHATASE-LIKE PROTEIN"/>
    <property type="match status" value="1"/>
</dbReference>
<dbReference type="EMBL" id="JAEHOC010000014">
    <property type="protein sequence ID" value="KAG2435769.1"/>
    <property type="molecule type" value="Genomic_DNA"/>
</dbReference>
<sequence>MHRTRSTPLEACSNGDASEKAVLLAEKEPLKPLSSSEDPELASAAALEASRRAFACRVVAGGLGVLFIVLLACQGLNSPAAPDEARSFSSRCLSSSGGGVVGPRGSLLHFEPSCTVELREYFDGAYFAEVRRVADAATSYFRALVARQNRQDQLAGAAGPRASRGTVVFDIDETALSNLDTFFSRTAPWSRLLGMRPAADDCVHPHLEYMPFAGAPAAPPLVLLAGKGAGAGGAADDEAAAAAAAGGRPRLCASPPLKATLELYNFLAASNFTLVFLTGRSEDARAQTAANLAEAGYGSLCPAPSGTAGGAATATDALSLSEVFDAVTAPSRSSGADAAAGGPLRHRRHLAAQQEGAAAAAAAAAGSSSTAASSSASSSGLAAPCYAALLMREVGDERLASVFKAEARAALVGAGGGGGHVLVGNIGDQYSDLVGEAAGAASFKLPNPVYTLL</sequence>
<name>A0A835T8J4_CHLIN</name>
<keyword evidence="1" id="KW-1133">Transmembrane helix</keyword>